<protein>
    <submittedName>
        <fullName evidence="6">Large neutral amino acids transporter small subunit 2-like</fullName>
    </submittedName>
</protein>
<evidence type="ECO:0000256" key="4">
    <source>
        <dbReference type="ARBA" id="ARBA00023136"/>
    </source>
</evidence>
<evidence type="ECO:0000256" key="2">
    <source>
        <dbReference type="ARBA" id="ARBA00022692"/>
    </source>
</evidence>
<evidence type="ECO:0000313" key="6">
    <source>
        <dbReference type="EMBL" id="OQR70642.1"/>
    </source>
</evidence>
<proteinExistence type="predicted"/>
<keyword evidence="4 5" id="KW-0472">Membrane</keyword>
<feature type="transmembrane region" description="Helical" evidence="5">
    <location>
        <begin position="97"/>
        <end position="120"/>
    </location>
</feature>
<keyword evidence="2 5" id="KW-0812">Transmembrane</keyword>
<dbReference type="PANTHER" id="PTHR11785">
    <property type="entry name" value="AMINO ACID TRANSPORTER"/>
    <property type="match status" value="1"/>
</dbReference>
<dbReference type="Gene3D" id="1.20.1740.10">
    <property type="entry name" value="Amino acid/polyamine transporter I"/>
    <property type="match status" value="1"/>
</dbReference>
<evidence type="ECO:0000313" key="7">
    <source>
        <dbReference type="Proteomes" id="UP000192247"/>
    </source>
</evidence>
<sequence>MEDMPLRSGSPRKSLRAEQGADVKLVPQLGVLSGVSLIVGSIIGSGIFVSPTGVVRYAGSPGLSLIVWLLTGVVCTIGALCYSELGTTIPKSGADFAYIHAAFGELAAFLFLWVSLIVLYPMSNAVGAITFAQYSLQPIATFLAGNGCPQPDVPENAVKLIAALMLSE</sequence>
<dbReference type="Pfam" id="PF13520">
    <property type="entry name" value="AA_permease_2"/>
    <property type="match status" value="1"/>
</dbReference>
<comment type="subcellular location">
    <subcellularLocation>
        <location evidence="1">Membrane</location>
        <topology evidence="1">Multi-pass membrane protein</topology>
    </subcellularLocation>
</comment>
<dbReference type="AlphaFoldDB" id="A0A1V9XBD2"/>
<dbReference type="STRING" id="418985.A0A1V9XBD2"/>
<dbReference type="OrthoDB" id="3257095at2759"/>
<keyword evidence="7" id="KW-1185">Reference proteome</keyword>
<evidence type="ECO:0000256" key="3">
    <source>
        <dbReference type="ARBA" id="ARBA00022989"/>
    </source>
</evidence>
<dbReference type="InParanoid" id="A0A1V9XBD2"/>
<dbReference type="Proteomes" id="UP000192247">
    <property type="component" value="Unassembled WGS sequence"/>
</dbReference>
<dbReference type="EMBL" id="MNPL01016833">
    <property type="protein sequence ID" value="OQR70642.1"/>
    <property type="molecule type" value="Genomic_DNA"/>
</dbReference>
<dbReference type="GO" id="GO:0016020">
    <property type="term" value="C:membrane"/>
    <property type="evidence" value="ECO:0007669"/>
    <property type="project" value="UniProtKB-SubCell"/>
</dbReference>
<evidence type="ECO:0000256" key="5">
    <source>
        <dbReference type="SAM" id="Phobius"/>
    </source>
</evidence>
<keyword evidence="3 5" id="KW-1133">Transmembrane helix</keyword>
<comment type="caution">
    <text evidence="6">The sequence shown here is derived from an EMBL/GenBank/DDBJ whole genome shotgun (WGS) entry which is preliminary data.</text>
</comment>
<dbReference type="GO" id="GO:0015179">
    <property type="term" value="F:L-amino acid transmembrane transporter activity"/>
    <property type="evidence" value="ECO:0007669"/>
    <property type="project" value="TreeGrafter"/>
</dbReference>
<accession>A0A1V9XBD2</accession>
<dbReference type="InterPro" id="IPR050598">
    <property type="entry name" value="AminoAcid_Transporter"/>
</dbReference>
<dbReference type="InterPro" id="IPR002293">
    <property type="entry name" value="AA/rel_permease1"/>
</dbReference>
<feature type="transmembrane region" description="Helical" evidence="5">
    <location>
        <begin position="29"/>
        <end position="50"/>
    </location>
</feature>
<dbReference type="PANTHER" id="PTHR11785:SF528">
    <property type="entry name" value="AMINO ACID TRANSPORTER PROTEIN JHI-21"/>
    <property type="match status" value="1"/>
</dbReference>
<name>A0A1V9XBD2_9ACAR</name>
<evidence type="ECO:0000256" key="1">
    <source>
        <dbReference type="ARBA" id="ARBA00004141"/>
    </source>
</evidence>
<organism evidence="6 7">
    <name type="scientific">Tropilaelaps mercedesae</name>
    <dbReference type="NCBI Taxonomy" id="418985"/>
    <lineage>
        <taxon>Eukaryota</taxon>
        <taxon>Metazoa</taxon>
        <taxon>Ecdysozoa</taxon>
        <taxon>Arthropoda</taxon>
        <taxon>Chelicerata</taxon>
        <taxon>Arachnida</taxon>
        <taxon>Acari</taxon>
        <taxon>Parasitiformes</taxon>
        <taxon>Mesostigmata</taxon>
        <taxon>Gamasina</taxon>
        <taxon>Dermanyssoidea</taxon>
        <taxon>Laelapidae</taxon>
        <taxon>Tropilaelaps</taxon>
    </lineage>
</organism>
<feature type="transmembrane region" description="Helical" evidence="5">
    <location>
        <begin position="62"/>
        <end position="85"/>
    </location>
</feature>
<gene>
    <name evidence="6" type="ORF">BIW11_01651</name>
</gene>
<reference evidence="6 7" key="1">
    <citation type="journal article" date="2017" name="Gigascience">
        <title>Draft genome of the honey bee ectoparasitic mite, Tropilaelaps mercedesae, is shaped by the parasitic life history.</title>
        <authorList>
            <person name="Dong X."/>
            <person name="Armstrong S.D."/>
            <person name="Xia D."/>
            <person name="Makepeace B.L."/>
            <person name="Darby A.C."/>
            <person name="Kadowaki T."/>
        </authorList>
    </citation>
    <scope>NUCLEOTIDE SEQUENCE [LARGE SCALE GENOMIC DNA]</scope>
    <source>
        <strain evidence="6">Wuxi-XJTLU</strain>
    </source>
</reference>